<dbReference type="EMBL" id="AMSQ01000003">
    <property type="protein sequence ID" value="EKU50051.1"/>
    <property type="molecule type" value="Genomic_DNA"/>
</dbReference>
<evidence type="ECO:0000313" key="12">
    <source>
        <dbReference type="EMBL" id="EKU50051.1"/>
    </source>
</evidence>
<dbReference type="eggNOG" id="COG1477">
    <property type="taxonomic scope" value="Bacteria"/>
</dbReference>
<protein>
    <recommendedName>
        <fullName evidence="2 10">FAD:protein FMN transferase</fullName>
        <ecNumber evidence="1 10">2.7.1.180</ecNumber>
    </recommendedName>
    <alternativeName>
        <fullName evidence="8 10">Flavin transferase</fullName>
    </alternativeName>
</protein>
<evidence type="ECO:0000256" key="2">
    <source>
        <dbReference type="ARBA" id="ARBA00016337"/>
    </source>
</evidence>
<evidence type="ECO:0000313" key="13">
    <source>
        <dbReference type="Proteomes" id="UP000009885"/>
    </source>
</evidence>
<keyword evidence="7 10" id="KW-0460">Magnesium</keyword>
<comment type="similarity">
    <text evidence="10">Belongs to the ApbE family.</text>
</comment>
<dbReference type="Pfam" id="PF02424">
    <property type="entry name" value="ApbE"/>
    <property type="match status" value="1"/>
</dbReference>
<dbReference type="SUPFAM" id="SSF143631">
    <property type="entry name" value="ApbE-like"/>
    <property type="match status" value="1"/>
</dbReference>
<comment type="caution">
    <text evidence="12">The sequence shown here is derived from an EMBL/GenBank/DDBJ whole genome shotgun (WGS) entry which is preliminary data.</text>
</comment>
<comment type="cofactor">
    <cofactor evidence="11">
        <name>Mg(2+)</name>
        <dbReference type="ChEBI" id="CHEBI:18420"/>
    </cofactor>
    <cofactor evidence="11">
        <name>Mn(2+)</name>
        <dbReference type="ChEBI" id="CHEBI:29035"/>
    </cofactor>
    <text evidence="11">Magnesium. Can also use manganese.</text>
</comment>
<gene>
    <name evidence="12" type="ORF">C273_02243</name>
</gene>
<dbReference type="EC" id="2.7.1.180" evidence="1 10"/>
<evidence type="ECO:0000256" key="11">
    <source>
        <dbReference type="PIRSR" id="PIRSR006268-2"/>
    </source>
</evidence>
<reference evidence="12 13" key="1">
    <citation type="journal article" date="2013" name="Genome Announc.">
        <title>Genome Sequence of Staphylococcus massiliensis Strain S46, Isolated from the Surface of Healthy Human Skin.</title>
        <authorList>
            <person name="Srivastav R."/>
            <person name="Singh A."/>
            <person name="Jangir P.K."/>
            <person name="Kumari C."/>
            <person name="Muduli S."/>
            <person name="Sharma R."/>
        </authorList>
    </citation>
    <scope>NUCLEOTIDE SEQUENCE [LARGE SCALE GENOMIC DNA]</scope>
    <source>
        <strain evidence="12 13">S46</strain>
    </source>
</reference>
<feature type="binding site" evidence="11">
    <location>
        <position position="264"/>
    </location>
    <ligand>
        <name>Mg(2+)</name>
        <dbReference type="ChEBI" id="CHEBI:18420"/>
    </ligand>
</feature>
<dbReference type="AlphaFoldDB" id="K9AVB3"/>
<evidence type="ECO:0000256" key="5">
    <source>
        <dbReference type="ARBA" id="ARBA00022723"/>
    </source>
</evidence>
<dbReference type="PANTHER" id="PTHR30040:SF2">
    <property type="entry name" value="FAD:PROTEIN FMN TRANSFERASE"/>
    <property type="match status" value="1"/>
</dbReference>
<dbReference type="GO" id="GO:0016740">
    <property type="term" value="F:transferase activity"/>
    <property type="evidence" value="ECO:0007669"/>
    <property type="project" value="UniProtKB-UniRule"/>
</dbReference>
<dbReference type="GO" id="GO:0046872">
    <property type="term" value="F:metal ion binding"/>
    <property type="evidence" value="ECO:0007669"/>
    <property type="project" value="UniProtKB-UniRule"/>
</dbReference>
<keyword evidence="3 10" id="KW-0285">Flavoprotein</keyword>
<evidence type="ECO:0000256" key="8">
    <source>
        <dbReference type="ARBA" id="ARBA00031306"/>
    </source>
</evidence>
<evidence type="ECO:0000256" key="3">
    <source>
        <dbReference type="ARBA" id="ARBA00022630"/>
    </source>
</evidence>
<dbReference type="RefSeq" id="WP_009382261.1">
    <property type="nucleotide sequence ID" value="NZ_AMSQ01000003.1"/>
</dbReference>
<dbReference type="PIRSF" id="PIRSF006268">
    <property type="entry name" value="ApbE"/>
    <property type="match status" value="1"/>
</dbReference>
<dbReference type="PANTHER" id="PTHR30040">
    <property type="entry name" value="THIAMINE BIOSYNTHESIS LIPOPROTEIN APBE"/>
    <property type="match status" value="1"/>
</dbReference>
<dbReference type="STRING" id="1229783.C273_02243"/>
<accession>K9AVB3</accession>
<comment type="catalytic activity">
    <reaction evidence="9 10">
        <text>L-threonyl-[protein] + FAD = FMN-L-threonyl-[protein] + AMP + H(+)</text>
        <dbReference type="Rhea" id="RHEA:36847"/>
        <dbReference type="Rhea" id="RHEA-COMP:11060"/>
        <dbReference type="Rhea" id="RHEA-COMP:11061"/>
        <dbReference type="ChEBI" id="CHEBI:15378"/>
        <dbReference type="ChEBI" id="CHEBI:30013"/>
        <dbReference type="ChEBI" id="CHEBI:57692"/>
        <dbReference type="ChEBI" id="CHEBI:74257"/>
        <dbReference type="ChEBI" id="CHEBI:456215"/>
        <dbReference type="EC" id="2.7.1.180"/>
    </reaction>
</comment>
<evidence type="ECO:0000256" key="6">
    <source>
        <dbReference type="ARBA" id="ARBA00022827"/>
    </source>
</evidence>
<evidence type="ECO:0000256" key="9">
    <source>
        <dbReference type="ARBA" id="ARBA00048540"/>
    </source>
</evidence>
<sequence>MNTHEIKAMGTLISLSIEHQESAGLFKKAEAKIKEWEHRFSANAETSELMAINHQAGLSPVKVNAELYQMIKHAHHVSLSSNQKMNVLIGPLVKLWKIGFEGANVPSQSNIDKALTRINPNDMVLNDETQEVYLKQPGMELDLGAIVKGYFADELQQLFTQNGVTKGIINLGGNVITINQNQDQNQTFGVGIRDPFHQSGRPIAKVDVTQQSVVTSGIYERFFKKGDRIYHHILDSQTGYPVENDIQSVTIISDRSIDGEIWSTICSFGHADQNIEMLNQVEGIEGVIIKRNNEIKCSSRIRQNVTIFK</sequence>
<keyword evidence="13" id="KW-1185">Reference proteome</keyword>
<feature type="binding site" evidence="11">
    <location>
        <position position="145"/>
    </location>
    <ligand>
        <name>Mg(2+)</name>
        <dbReference type="ChEBI" id="CHEBI:18420"/>
    </ligand>
</feature>
<dbReference type="InterPro" id="IPR024932">
    <property type="entry name" value="ApbE"/>
</dbReference>
<dbReference type="Gene3D" id="3.10.520.10">
    <property type="entry name" value="ApbE-like domains"/>
    <property type="match status" value="1"/>
</dbReference>
<evidence type="ECO:0000256" key="10">
    <source>
        <dbReference type="PIRNR" id="PIRNR006268"/>
    </source>
</evidence>
<name>K9AVB3_9STAP</name>
<evidence type="ECO:0000256" key="4">
    <source>
        <dbReference type="ARBA" id="ARBA00022679"/>
    </source>
</evidence>
<dbReference type="InterPro" id="IPR003374">
    <property type="entry name" value="ApbE-like_sf"/>
</dbReference>
<keyword evidence="5 10" id="KW-0479">Metal-binding</keyword>
<dbReference type="PATRIC" id="fig|1229783.3.peg.454"/>
<keyword evidence="4 10" id="KW-0808">Transferase</keyword>
<organism evidence="12 13">
    <name type="scientific">Staphylococcus massiliensis S46</name>
    <dbReference type="NCBI Taxonomy" id="1229783"/>
    <lineage>
        <taxon>Bacteria</taxon>
        <taxon>Bacillati</taxon>
        <taxon>Bacillota</taxon>
        <taxon>Bacilli</taxon>
        <taxon>Bacillales</taxon>
        <taxon>Staphylococcaceae</taxon>
        <taxon>Staphylococcus</taxon>
    </lineage>
</organism>
<keyword evidence="6 10" id="KW-0274">FAD</keyword>
<proteinExistence type="inferred from homology"/>
<dbReference type="Proteomes" id="UP000009885">
    <property type="component" value="Unassembled WGS sequence"/>
</dbReference>
<evidence type="ECO:0000256" key="1">
    <source>
        <dbReference type="ARBA" id="ARBA00011955"/>
    </source>
</evidence>
<evidence type="ECO:0000256" key="7">
    <source>
        <dbReference type="ARBA" id="ARBA00022842"/>
    </source>
</evidence>